<dbReference type="PANTHER" id="PTHR43048:SF3">
    <property type="entry name" value="METHYLMALONYL-COA EPIMERASE, MITOCHONDRIAL"/>
    <property type="match status" value="1"/>
</dbReference>
<protein>
    <recommendedName>
        <fullName evidence="3">VOC domain-containing protein</fullName>
    </recommendedName>
</protein>
<sequence length="136" mass="14614">MPAPAEANLPLDHVAIAVTSLEEVCSLYELISGETRTTPEVLEAQGVRVAFVGSIEFLEPLNPETSVGRFISARGPSLHHVAYRTADIISEISRLKKNGFEVIDPEPRPGAKGHLVTFLHPSTAGGVLIELVQHPS</sequence>
<dbReference type="CDD" id="cd07249">
    <property type="entry name" value="MMCE"/>
    <property type="match status" value="1"/>
</dbReference>
<dbReference type="Gene3D" id="3.10.180.10">
    <property type="entry name" value="2,3-Dihydroxybiphenyl 1,2-Dioxygenase, domain 1"/>
    <property type="match status" value="1"/>
</dbReference>
<dbReference type="GO" id="GO:0046872">
    <property type="term" value="F:metal ion binding"/>
    <property type="evidence" value="ECO:0007669"/>
    <property type="project" value="UniProtKB-KW"/>
</dbReference>
<dbReference type="EMBL" id="UINC01001252">
    <property type="protein sequence ID" value="SUZ75636.1"/>
    <property type="molecule type" value="Genomic_DNA"/>
</dbReference>
<name>A0A381Q8I4_9ZZZZ</name>
<dbReference type="SUPFAM" id="SSF54593">
    <property type="entry name" value="Glyoxalase/Bleomycin resistance protein/Dihydroxybiphenyl dioxygenase"/>
    <property type="match status" value="1"/>
</dbReference>
<dbReference type="Pfam" id="PF13669">
    <property type="entry name" value="Glyoxalase_4"/>
    <property type="match status" value="1"/>
</dbReference>
<proteinExistence type="inferred from homology"/>
<gene>
    <name evidence="4" type="ORF">METZ01_LOCUS28490</name>
</gene>
<evidence type="ECO:0000256" key="1">
    <source>
        <dbReference type="ARBA" id="ARBA00009308"/>
    </source>
</evidence>
<dbReference type="InterPro" id="IPR051785">
    <property type="entry name" value="MMCE/EMCE_epimerase"/>
</dbReference>
<dbReference type="GO" id="GO:0004493">
    <property type="term" value="F:methylmalonyl-CoA epimerase activity"/>
    <property type="evidence" value="ECO:0007669"/>
    <property type="project" value="TreeGrafter"/>
</dbReference>
<dbReference type="PROSITE" id="PS51819">
    <property type="entry name" value="VOC"/>
    <property type="match status" value="1"/>
</dbReference>
<comment type="similarity">
    <text evidence="1">Belongs to the methylmalonyl-CoA epimerase family.</text>
</comment>
<organism evidence="4">
    <name type="scientific">marine metagenome</name>
    <dbReference type="NCBI Taxonomy" id="408172"/>
    <lineage>
        <taxon>unclassified sequences</taxon>
        <taxon>metagenomes</taxon>
        <taxon>ecological metagenomes</taxon>
    </lineage>
</organism>
<dbReference type="AlphaFoldDB" id="A0A381Q8I4"/>
<dbReference type="InterPro" id="IPR029068">
    <property type="entry name" value="Glyas_Bleomycin-R_OHBP_Dase"/>
</dbReference>
<dbReference type="InterPro" id="IPR017515">
    <property type="entry name" value="MeMalonyl-CoA_epimerase"/>
</dbReference>
<dbReference type="InterPro" id="IPR037523">
    <property type="entry name" value="VOC_core"/>
</dbReference>
<evidence type="ECO:0000313" key="4">
    <source>
        <dbReference type="EMBL" id="SUZ75636.1"/>
    </source>
</evidence>
<feature type="domain" description="VOC" evidence="3">
    <location>
        <begin position="10"/>
        <end position="134"/>
    </location>
</feature>
<accession>A0A381Q8I4</accession>
<reference evidence="4" key="1">
    <citation type="submission" date="2018-05" db="EMBL/GenBank/DDBJ databases">
        <authorList>
            <person name="Lanie J.A."/>
            <person name="Ng W.-L."/>
            <person name="Kazmierczak K.M."/>
            <person name="Andrzejewski T.M."/>
            <person name="Davidsen T.M."/>
            <person name="Wayne K.J."/>
            <person name="Tettelin H."/>
            <person name="Glass J.I."/>
            <person name="Rusch D."/>
            <person name="Podicherti R."/>
            <person name="Tsui H.-C.T."/>
            <person name="Winkler M.E."/>
        </authorList>
    </citation>
    <scope>NUCLEOTIDE SEQUENCE</scope>
</reference>
<keyword evidence="2" id="KW-0479">Metal-binding</keyword>
<evidence type="ECO:0000259" key="3">
    <source>
        <dbReference type="PROSITE" id="PS51819"/>
    </source>
</evidence>
<dbReference type="GO" id="GO:0046491">
    <property type="term" value="P:L-methylmalonyl-CoA metabolic process"/>
    <property type="evidence" value="ECO:0007669"/>
    <property type="project" value="TreeGrafter"/>
</dbReference>
<dbReference type="PANTHER" id="PTHR43048">
    <property type="entry name" value="METHYLMALONYL-COA EPIMERASE"/>
    <property type="match status" value="1"/>
</dbReference>
<evidence type="ECO:0000256" key="2">
    <source>
        <dbReference type="ARBA" id="ARBA00022723"/>
    </source>
</evidence>